<protein>
    <recommendedName>
        <fullName evidence="4">ER membrane protein complex subunit 10</fullName>
    </recommendedName>
</protein>
<evidence type="ECO:0000313" key="2">
    <source>
        <dbReference type="EMBL" id="KAH3660129.1"/>
    </source>
</evidence>
<organism evidence="2 3">
    <name type="scientific">Ogataea philodendri</name>
    <dbReference type="NCBI Taxonomy" id="1378263"/>
    <lineage>
        <taxon>Eukaryota</taxon>
        <taxon>Fungi</taxon>
        <taxon>Dikarya</taxon>
        <taxon>Ascomycota</taxon>
        <taxon>Saccharomycotina</taxon>
        <taxon>Pichiomycetes</taxon>
        <taxon>Pichiales</taxon>
        <taxon>Pichiaceae</taxon>
        <taxon>Ogataea</taxon>
    </lineage>
</organism>
<dbReference type="OrthoDB" id="1894652at2759"/>
<dbReference type="EMBL" id="JAEUBE010000511">
    <property type="protein sequence ID" value="KAH3660129.1"/>
    <property type="molecule type" value="Genomic_DNA"/>
</dbReference>
<dbReference type="Proteomes" id="UP000769157">
    <property type="component" value="Unassembled WGS sequence"/>
</dbReference>
<gene>
    <name evidence="2" type="ORF">OGAPHI_007334</name>
</gene>
<evidence type="ECO:0008006" key="4">
    <source>
        <dbReference type="Google" id="ProtNLM"/>
    </source>
</evidence>
<keyword evidence="3" id="KW-1185">Reference proteome</keyword>
<dbReference type="AlphaFoldDB" id="A0A9P8NVD3"/>
<name>A0A9P8NVD3_9ASCO</name>
<feature type="chain" id="PRO_5040334751" description="ER membrane protein complex subunit 10" evidence="1">
    <location>
        <begin position="16"/>
        <end position="163"/>
    </location>
</feature>
<accession>A0A9P8NVD3</accession>
<reference evidence="2" key="1">
    <citation type="journal article" date="2021" name="Open Biol.">
        <title>Shared evolutionary footprints suggest mitochondrial oxidative damage underlies multiple complex I losses in fungi.</title>
        <authorList>
            <person name="Schikora-Tamarit M.A."/>
            <person name="Marcet-Houben M."/>
            <person name="Nosek J."/>
            <person name="Gabaldon T."/>
        </authorList>
    </citation>
    <scope>NUCLEOTIDE SEQUENCE</scope>
    <source>
        <strain evidence="2">CBS6075</strain>
    </source>
</reference>
<sequence length="163" mass="18541">MNLVFLLVWASCCLAFSLNENKTYQLTAQNSATPATEFAELYFTNRWRLKDTAQLPDDVYCVGLAFESEPVFPCFNTKQLNFPLNDTLVVEVYNNEVSALSLLESDNAQKSIVKVVSPQIIYPPREDPPQDHKAAPVAEKSFIQKYWMYIVPPLIILMVMSPE</sequence>
<reference evidence="2" key="2">
    <citation type="submission" date="2021-01" db="EMBL/GenBank/DDBJ databases">
        <authorList>
            <person name="Schikora-Tamarit M.A."/>
        </authorList>
    </citation>
    <scope>NUCLEOTIDE SEQUENCE</scope>
    <source>
        <strain evidence="2">CBS6075</strain>
    </source>
</reference>
<dbReference type="RefSeq" id="XP_046057840.1">
    <property type="nucleotide sequence ID" value="XM_046208719.1"/>
</dbReference>
<evidence type="ECO:0000313" key="3">
    <source>
        <dbReference type="Proteomes" id="UP000769157"/>
    </source>
</evidence>
<keyword evidence="1" id="KW-0732">Signal</keyword>
<dbReference type="Pfam" id="PF21203">
    <property type="entry name" value="ECM10"/>
    <property type="match status" value="1"/>
</dbReference>
<feature type="signal peptide" evidence="1">
    <location>
        <begin position="1"/>
        <end position="15"/>
    </location>
</feature>
<comment type="caution">
    <text evidence="2">The sequence shown here is derived from an EMBL/GenBank/DDBJ whole genome shotgun (WGS) entry which is preliminary data.</text>
</comment>
<dbReference type="GeneID" id="70239298"/>
<proteinExistence type="predicted"/>
<evidence type="ECO:0000256" key="1">
    <source>
        <dbReference type="SAM" id="SignalP"/>
    </source>
</evidence>